<dbReference type="SMART" id="SM00382">
    <property type="entry name" value="AAA"/>
    <property type="match status" value="1"/>
</dbReference>
<dbReference type="PANTHER" id="PTHR23073">
    <property type="entry name" value="26S PROTEASOME REGULATORY SUBUNIT"/>
    <property type="match status" value="1"/>
</dbReference>
<evidence type="ECO:0000313" key="7">
    <source>
        <dbReference type="Proteomes" id="UP001501319"/>
    </source>
</evidence>
<evidence type="ECO:0000256" key="1">
    <source>
        <dbReference type="ARBA" id="ARBA00006914"/>
    </source>
</evidence>
<protein>
    <submittedName>
        <fullName evidence="6">AAA family ATPase</fullName>
    </submittedName>
</protein>
<reference evidence="6 7" key="1">
    <citation type="journal article" date="2019" name="Int. J. Syst. Evol. Microbiol.">
        <title>The Global Catalogue of Microorganisms (GCM) 10K type strain sequencing project: providing services to taxonomists for standard genome sequencing and annotation.</title>
        <authorList>
            <consortium name="The Broad Institute Genomics Platform"/>
            <consortium name="The Broad Institute Genome Sequencing Center for Infectious Disease"/>
            <person name="Wu L."/>
            <person name="Ma J."/>
        </authorList>
    </citation>
    <scope>NUCLEOTIDE SEQUENCE [LARGE SCALE GENOMIC DNA]</scope>
    <source>
        <strain evidence="6 7">JCM 14306</strain>
    </source>
</reference>
<evidence type="ECO:0000259" key="5">
    <source>
        <dbReference type="SMART" id="SM00382"/>
    </source>
</evidence>
<sequence length="475" mass="51851">MSEPDEIEEFARLFNGFLERMQLPPARNARENLRDRFLAHLGVDPEGLPVVASSFPSFDLPNVQLAIEAWFDEFEVIGLKGSDRGHHSLSELLELQRFGVGAVDYQRISIAVDEEMDCVAVGFYLGRQGDDRYVGLLRAANPQYGRGTVDLEVLAVSKQAGERFLTALPELIREHNVFRGQVISFEGHEFGQGVGPFRLHPRPEIARDDVVLPDGVLERVEREVIGIAEHREFLLEAGQHLRRGVLLYGPPGTGKTHTVRYLLSRLPQFTVVLLAGTSIGFIGEACALARLLQPALVVLEDCDLVAESRDFTHGGGPLLFQVLNEMDGLTEEADVAFLLTTNRADLLEPALSQRPGRVDLAVEIPLPDAAGRARLLSLYGPALDLSPEVVDEVVAMTEGTTASFAKELVRRVVLLAAENRSVPGDTELRAAAEDLLSSRDALTRRLLGGAEAGRAASIYPPPAEPGPSPGLWTGR</sequence>
<comment type="similarity">
    <text evidence="1">Belongs to the AAA ATPase family.</text>
</comment>
<organism evidence="6 7">
    <name type="scientific">Kribbella alba</name>
    <dbReference type="NCBI Taxonomy" id="190197"/>
    <lineage>
        <taxon>Bacteria</taxon>
        <taxon>Bacillati</taxon>
        <taxon>Actinomycetota</taxon>
        <taxon>Actinomycetes</taxon>
        <taxon>Propionibacteriales</taxon>
        <taxon>Kribbellaceae</taxon>
        <taxon>Kribbella</taxon>
    </lineage>
</organism>
<keyword evidence="3" id="KW-0067">ATP-binding</keyword>
<feature type="compositionally biased region" description="Pro residues" evidence="4">
    <location>
        <begin position="459"/>
        <end position="468"/>
    </location>
</feature>
<name>A0ABN2FT90_9ACTN</name>
<dbReference type="InterPro" id="IPR027417">
    <property type="entry name" value="P-loop_NTPase"/>
</dbReference>
<evidence type="ECO:0000313" key="6">
    <source>
        <dbReference type="EMBL" id="GAA1658938.1"/>
    </source>
</evidence>
<proteinExistence type="inferred from homology"/>
<feature type="domain" description="AAA+ ATPase" evidence="5">
    <location>
        <begin position="241"/>
        <end position="368"/>
    </location>
</feature>
<accession>A0ABN2FT90</accession>
<evidence type="ECO:0000256" key="4">
    <source>
        <dbReference type="SAM" id="MobiDB-lite"/>
    </source>
</evidence>
<dbReference type="Pfam" id="PF00004">
    <property type="entry name" value="AAA"/>
    <property type="match status" value="1"/>
</dbReference>
<dbReference type="Proteomes" id="UP001501319">
    <property type="component" value="Unassembled WGS sequence"/>
</dbReference>
<gene>
    <name evidence="6" type="ORF">GCM10009744_60360</name>
</gene>
<evidence type="ECO:0000256" key="3">
    <source>
        <dbReference type="ARBA" id="ARBA00022840"/>
    </source>
</evidence>
<dbReference type="InterPro" id="IPR003593">
    <property type="entry name" value="AAA+_ATPase"/>
</dbReference>
<feature type="region of interest" description="Disordered" evidence="4">
    <location>
        <begin position="454"/>
        <end position="475"/>
    </location>
</feature>
<dbReference type="InterPro" id="IPR003959">
    <property type="entry name" value="ATPase_AAA_core"/>
</dbReference>
<dbReference type="CDD" id="cd19481">
    <property type="entry name" value="RecA-like_protease"/>
    <property type="match status" value="1"/>
</dbReference>
<keyword evidence="2" id="KW-0547">Nucleotide-binding</keyword>
<dbReference type="InterPro" id="IPR050221">
    <property type="entry name" value="26S_Proteasome_ATPase"/>
</dbReference>
<dbReference type="RefSeq" id="WP_344116052.1">
    <property type="nucleotide sequence ID" value="NZ_BAAANE010000013.1"/>
</dbReference>
<dbReference type="EMBL" id="BAAANE010000013">
    <property type="protein sequence ID" value="GAA1658938.1"/>
    <property type="molecule type" value="Genomic_DNA"/>
</dbReference>
<keyword evidence="7" id="KW-1185">Reference proteome</keyword>
<dbReference type="Gene3D" id="3.40.50.300">
    <property type="entry name" value="P-loop containing nucleotide triphosphate hydrolases"/>
    <property type="match status" value="1"/>
</dbReference>
<comment type="caution">
    <text evidence="6">The sequence shown here is derived from an EMBL/GenBank/DDBJ whole genome shotgun (WGS) entry which is preliminary data.</text>
</comment>
<evidence type="ECO:0000256" key="2">
    <source>
        <dbReference type="ARBA" id="ARBA00022741"/>
    </source>
</evidence>
<dbReference type="SUPFAM" id="SSF52540">
    <property type="entry name" value="P-loop containing nucleoside triphosphate hydrolases"/>
    <property type="match status" value="1"/>
</dbReference>